<dbReference type="Proteomes" id="UP001164250">
    <property type="component" value="Chromosome 4"/>
</dbReference>
<gene>
    <name evidence="1" type="ORF">Patl1_19916</name>
</gene>
<evidence type="ECO:0000313" key="1">
    <source>
        <dbReference type="EMBL" id="KAJ0098889.1"/>
    </source>
</evidence>
<keyword evidence="2" id="KW-1185">Reference proteome</keyword>
<proteinExistence type="predicted"/>
<sequence>MLVKKLVFGVIRRGQYTRVIRNPSAWEAEKFELVETARVLVGSLVQVFLISTIISLIDNMSPPKRAS</sequence>
<name>A0ACC1BIX7_9ROSI</name>
<protein>
    <submittedName>
        <fullName evidence="1">Uncharacterized protein</fullName>
    </submittedName>
</protein>
<organism evidence="1 2">
    <name type="scientific">Pistacia atlantica</name>
    <dbReference type="NCBI Taxonomy" id="434234"/>
    <lineage>
        <taxon>Eukaryota</taxon>
        <taxon>Viridiplantae</taxon>
        <taxon>Streptophyta</taxon>
        <taxon>Embryophyta</taxon>
        <taxon>Tracheophyta</taxon>
        <taxon>Spermatophyta</taxon>
        <taxon>Magnoliopsida</taxon>
        <taxon>eudicotyledons</taxon>
        <taxon>Gunneridae</taxon>
        <taxon>Pentapetalae</taxon>
        <taxon>rosids</taxon>
        <taxon>malvids</taxon>
        <taxon>Sapindales</taxon>
        <taxon>Anacardiaceae</taxon>
        <taxon>Pistacia</taxon>
    </lineage>
</organism>
<dbReference type="EMBL" id="CM047900">
    <property type="protein sequence ID" value="KAJ0098889.1"/>
    <property type="molecule type" value="Genomic_DNA"/>
</dbReference>
<reference evidence="2" key="1">
    <citation type="journal article" date="2023" name="G3 (Bethesda)">
        <title>Genome assembly and association tests identify interacting loci associated with vigor, precocity, and sex in interspecific pistachio rootstocks.</title>
        <authorList>
            <person name="Palmer W."/>
            <person name="Jacygrad E."/>
            <person name="Sagayaradj S."/>
            <person name="Cavanaugh K."/>
            <person name="Han R."/>
            <person name="Bertier L."/>
            <person name="Beede B."/>
            <person name="Kafkas S."/>
            <person name="Golino D."/>
            <person name="Preece J."/>
            <person name="Michelmore R."/>
        </authorList>
    </citation>
    <scope>NUCLEOTIDE SEQUENCE [LARGE SCALE GENOMIC DNA]</scope>
</reference>
<accession>A0ACC1BIX7</accession>
<comment type="caution">
    <text evidence="1">The sequence shown here is derived from an EMBL/GenBank/DDBJ whole genome shotgun (WGS) entry which is preliminary data.</text>
</comment>
<evidence type="ECO:0000313" key="2">
    <source>
        <dbReference type="Proteomes" id="UP001164250"/>
    </source>
</evidence>